<feature type="region of interest" description="Disordered" evidence="2">
    <location>
        <begin position="63"/>
        <end position="91"/>
    </location>
</feature>
<dbReference type="EMBL" id="JAUTDP010000016">
    <property type="protein sequence ID" value="KAK3388348.1"/>
    <property type="molecule type" value="Genomic_DNA"/>
</dbReference>
<evidence type="ECO:0000256" key="1">
    <source>
        <dbReference type="SAM" id="Coils"/>
    </source>
</evidence>
<feature type="region of interest" description="Disordered" evidence="2">
    <location>
        <begin position="315"/>
        <end position="459"/>
    </location>
</feature>
<dbReference type="AlphaFoldDB" id="A0AAE0NV68"/>
<organism evidence="3 4">
    <name type="scientific">Sordaria brevicollis</name>
    <dbReference type="NCBI Taxonomy" id="83679"/>
    <lineage>
        <taxon>Eukaryota</taxon>
        <taxon>Fungi</taxon>
        <taxon>Dikarya</taxon>
        <taxon>Ascomycota</taxon>
        <taxon>Pezizomycotina</taxon>
        <taxon>Sordariomycetes</taxon>
        <taxon>Sordariomycetidae</taxon>
        <taxon>Sordariales</taxon>
        <taxon>Sordariaceae</taxon>
        <taxon>Sordaria</taxon>
    </lineage>
</organism>
<protein>
    <submittedName>
        <fullName evidence="3">Uncharacterized protein</fullName>
    </submittedName>
</protein>
<evidence type="ECO:0000313" key="3">
    <source>
        <dbReference type="EMBL" id="KAK3388348.1"/>
    </source>
</evidence>
<feature type="compositionally biased region" description="Polar residues" evidence="2">
    <location>
        <begin position="544"/>
        <end position="575"/>
    </location>
</feature>
<keyword evidence="4" id="KW-1185">Reference proteome</keyword>
<keyword evidence="1" id="KW-0175">Coiled coil</keyword>
<evidence type="ECO:0000313" key="4">
    <source>
        <dbReference type="Proteomes" id="UP001281003"/>
    </source>
</evidence>
<dbReference type="Proteomes" id="UP001281003">
    <property type="component" value="Unassembled WGS sequence"/>
</dbReference>
<feature type="compositionally biased region" description="Polar residues" evidence="2">
    <location>
        <begin position="63"/>
        <end position="78"/>
    </location>
</feature>
<proteinExistence type="predicted"/>
<comment type="caution">
    <text evidence="3">The sequence shown here is derived from an EMBL/GenBank/DDBJ whole genome shotgun (WGS) entry which is preliminary data.</text>
</comment>
<feature type="region of interest" description="Disordered" evidence="2">
    <location>
        <begin position="1"/>
        <end position="47"/>
    </location>
</feature>
<name>A0AAE0NV68_SORBR</name>
<accession>A0AAE0NV68</accession>
<feature type="region of interest" description="Disordered" evidence="2">
    <location>
        <begin position="472"/>
        <end position="575"/>
    </location>
</feature>
<feature type="compositionally biased region" description="Low complexity" evidence="2">
    <location>
        <begin position="338"/>
        <end position="348"/>
    </location>
</feature>
<reference evidence="3" key="1">
    <citation type="journal article" date="2023" name="Mol. Phylogenet. Evol.">
        <title>Genome-scale phylogeny and comparative genomics of the fungal order Sordariales.</title>
        <authorList>
            <person name="Hensen N."/>
            <person name="Bonometti L."/>
            <person name="Westerberg I."/>
            <person name="Brannstrom I.O."/>
            <person name="Guillou S."/>
            <person name="Cros-Aarteil S."/>
            <person name="Calhoun S."/>
            <person name="Haridas S."/>
            <person name="Kuo A."/>
            <person name="Mondo S."/>
            <person name="Pangilinan J."/>
            <person name="Riley R."/>
            <person name="LaButti K."/>
            <person name="Andreopoulos B."/>
            <person name="Lipzen A."/>
            <person name="Chen C."/>
            <person name="Yan M."/>
            <person name="Daum C."/>
            <person name="Ng V."/>
            <person name="Clum A."/>
            <person name="Steindorff A."/>
            <person name="Ohm R.A."/>
            <person name="Martin F."/>
            <person name="Silar P."/>
            <person name="Natvig D.O."/>
            <person name="Lalanne C."/>
            <person name="Gautier V."/>
            <person name="Ament-Velasquez S.L."/>
            <person name="Kruys A."/>
            <person name="Hutchinson M.I."/>
            <person name="Powell A.J."/>
            <person name="Barry K."/>
            <person name="Miller A.N."/>
            <person name="Grigoriev I.V."/>
            <person name="Debuchy R."/>
            <person name="Gladieux P."/>
            <person name="Hiltunen Thoren M."/>
            <person name="Johannesson H."/>
        </authorList>
    </citation>
    <scope>NUCLEOTIDE SEQUENCE</scope>
    <source>
        <strain evidence="3">FGSC 1904</strain>
    </source>
</reference>
<reference evidence="3" key="2">
    <citation type="submission" date="2023-07" db="EMBL/GenBank/DDBJ databases">
        <authorList>
            <consortium name="Lawrence Berkeley National Laboratory"/>
            <person name="Haridas S."/>
            <person name="Hensen N."/>
            <person name="Bonometti L."/>
            <person name="Westerberg I."/>
            <person name="Brannstrom I.O."/>
            <person name="Guillou S."/>
            <person name="Cros-Aarteil S."/>
            <person name="Calhoun S."/>
            <person name="Kuo A."/>
            <person name="Mondo S."/>
            <person name="Pangilinan J."/>
            <person name="Riley R."/>
            <person name="LaButti K."/>
            <person name="Andreopoulos B."/>
            <person name="Lipzen A."/>
            <person name="Chen C."/>
            <person name="Yanf M."/>
            <person name="Daum C."/>
            <person name="Ng V."/>
            <person name="Clum A."/>
            <person name="Steindorff A."/>
            <person name="Ohm R."/>
            <person name="Martin F."/>
            <person name="Silar P."/>
            <person name="Natvig D."/>
            <person name="Lalanne C."/>
            <person name="Gautier V."/>
            <person name="Ament-velasquez S.L."/>
            <person name="Kruys A."/>
            <person name="Hutchinson M.I."/>
            <person name="Powell A.J."/>
            <person name="Barry K."/>
            <person name="Miller A.N."/>
            <person name="Grigoriev I.V."/>
            <person name="Debuchy R."/>
            <person name="Gladieux P."/>
            <person name="Thoren M.H."/>
            <person name="Johannesson H."/>
        </authorList>
    </citation>
    <scope>NUCLEOTIDE SEQUENCE</scope>
    <source>
        <strain evidence="3">FGSC 1904</strain>
    </source>
</reference>
<feature type="compositionally biased region" description="Polar residues" evidence="2">
    <location>
        <begin position="378"/>
        <end position="394"/>
    </location>
</feature>
<feature type="coiled-coil region" evidence="1">
    <location>
        <begin position="176"/>
        <end position="203"/>
    </location>
</feature>
<gene>
    <name evidence="3" type="ORF">B0T20DRAFT_484461</name>
</gene>
<feature type="compositionally biased region" description="Low complexity" evidence="2">
    <location>
        <begin position="479"/>
        <end position="488"/>
    </location>
</feature>
<feature type="compositionally biased region" description="Polar residues" evidence="2">
    <location>
        <begin position="523"/>
        <end position="532"/>
    </location>
</feature>
<evidence type="ECO:0000256" key="2">
    <source>
        <dbReference type="SAM" id="MobiDB-lite"/>
    </source>
</evidence>
<feature type="compositionally biased region" description="Polar residues" evidence="2">
    <location>
        <begin position="1"/>
        <end position="11"/>
    </location>
</feature>
<sequence>MAHMQYNQQAMPSGLASRRGGQNIKPLSFDFKSIPENDTGIPTPRTSRSHLLAGLRTAPKSATATSFSIGNGPASPTVNPHARNNRSSMTPGMYDGASYLNGPKTSMPTYGGMHQAQQQAIQQQALYNAEVAAYQQQQQQQQQYTTDQGMVTQLAMEDSVQGELDPTVHAQLMYTNHVLAQRQQQLQQQLQALQAAAQQLQSQGYRMQGQGPASQQGHQSAVYQQQMQQHVQQQVEQLQQQRLQQQYLALQQARAQQAAQIQHLQQLQALMTPTAATQQQSAYSLHDPTTGQQTLYDATAQLANQTAQLNLNSYGGVQQPAVGTPRLQVSPPPPAETSKSNSRNSSPPRRFESPVEAAVNPLPPPSANAFRRGHKKTISTANGNKNQLTISTNEEPPKTAGPKTSTFPMTPMTAGYGPGQARAGEHPVRQPRNPPSLDELKSKPTSKHEGSKNFVARTRRSAINNLVRAGLERRKEARSSGSISPISESADELVETPLTDNDSDSGRSGSGILLDHDDAECSLPSSRTSTGSWGAIGSDRPSSRQKTNRTSVDSTNCSDNEAASRDSGSFASLLKNSNRADKAGAADGQQRKARLVLTAQKRSIGA</sequence>
<feature type="compositionally biased region" description="Basic and acidic residues" evidence="2">
    <location>
        <begin position="438"/>
        <end position="451"/>
    </location>
</feature>